<dbReference type="Proteomes" id="UP001229952">
    <property type="component" value="Chromosome"/>
</dbReference>
<organism evidence="2 3">
    <name type="scientific">Streptomyces laculatispora</name>
    <dbReference type="NCBI Taxonomy" id="887464"/>
    <lineage>
        <taxon>Bacteria</taxon>
        <taxon>Bacillati</taxon>
        <taxon>Actinomycetota</taxon>
        <taxon>Actinomycetes</taxon>
        <taxon>Kitasatosporales</taxon>
        <taxon>Streptomycetaceae</taxon>
        <taxon>Streptomyces</taxon>
    </lineage>
</organism>
<name>A0ABY9I703_9ACTN</name>
<sequence length="305" mass="32737">MLVTPSGGGDSDKGRPQHARPRDGVDLAARIDDFTQGTIRRSAFHPPTALDRRTIADGVGLYLDGRHKDAARLLAEVDFGVSTFTDTATGRRFAEIADRAPESARGWGRVYIDLSRPAATWSVQVPHPVADADSEKLGVGAWRATPGGVMVLAGANRRAGEGDAADVAHRRDTVFHAVCAELVAHRLPAIQLHGYADSTEPDYDVIVSTGKGDHGRAWGEGLAAALKREGFDVCRVWVRRCSLEGRTNVQGRAAAAAELPFLHVEFSRTVRSSPRRTADAVTAIREAARYSAQSAGATRAERSAR</sequence>
<proteinExistence type="predicted"/>
<accession>A0ABY9I703</accession>
<feature type="compositionally biased region" description="Basic and acidic residues" evidence="1">
    <location>
        <begin position="10"/>
        <end position="25"/>
    </location>
</feature>
<dbReference type="EMBL" id="CP120992">
    <property type="protein sequence ID" value="WLQ42665.1"/>
    <property type="molecule type" value="Genomic_DNA"/>
</dbReference>
<evidence type="ECO:0008006" key="4">
    <source>
        <dbReference type="Google" id="ProtNLM"/>
    </source>
</evidence>
<evidence type="ECO:0000313" key="2">
    <source>
        <dbReference type="EMBL" id="WLQ42665.1"/>
    </source>
</evidence>
<reference evidence="2 3" key="1">
    <citation type="submission" date="2023-03" db="EMBL/GenBank/DDBJ databases">
        <title>Isolation and description of six Streptomyces strains from soil environments, able to metabolize different microbial glucans.</title>
        <authorList>
            <person name="Widen T."/>
            <person name="Larsbrink J."/>
        </authorList>
    </citation>
    <scope>NUCLEOTIDE SEQUENCE [LARGE SCALE GENOMIC DNA]</scope>
    <source>
        <strain evidence="2 3">Mut2</strain>
    </source>
</reference>
<gene>
    <name evidence="2" type="ORF">P8A22_23615</name>
</gene>
<feature type="region of interest" description="Disordered" evidence="1">
    <location>
        <begin position="1"/>
        <end position="25"/>
    </location>
</feature>
<keyword evidence="3" id="KW-1185">Reference proteome</keyword>
<evidence type="ECO:0000313" key="3">
    <source>
        <dbReference type="Proteomes" id="UP001229952"/>
    </source>
</evidence>
<dbReference type="RefSeq" id="WP_306090144.1">
    <property type="nucleotide sequence ID" value="NZ_CP120992.1"/>
</dbReference>
<protein>
    <recommendedName>
        <fullName evidence="4">N-formylglutamate amidohydrolase</fullName>
    </recommendedName>
</protein>
<evidence type="ECO:0000256" key="1">
    <source>
        <dbReference type="SAM" id="MobiDB-lite"/>
    </source>
</evidence>